<organism evidence="1 2">
    <name type="scientific">Streptomyces javensis</name>
    <dbReference type="NCBI Taxonomy" id="114698"/>
    <lineage>
        <taxon>Bacteria</taxon>
        <taxon>Bacillati</taxon>
        <taxon>Actinomycetota</taxon>
        <taxon>Actinomycetes</taxon>
        <taxon>Kitasatosporales</taxon>
        <taxon>Streptomycetaceae</taxon>
        <taxon>Streptomyces</taxon>
        <taxon>Streptomyces violaceusniger group</taxon>
    </lineage>
</organism>
<name>A0ABS0R3I8_9ACTN</name>
<reference evidence="1 2" key="1">
    <citation type="submission" date="2020-12" db="EMBL/GenBank/DDBJ databases">
        <authorList>
            <person name="Kusuma A.B."/>
            <person name="Nouioui I."/>
            <person name="Goodfellow M."/>
        </authorList>
    </citation>
    <scope>NUCLEOTIDE SEQUENCE [LARGE SCALE GENOMIC DNA]</scope>
    <source>
        <strain evidence="1 2">DSM 41764</strain>
    </source>
</reference>
<comment type="caution">
    <text evidence="1">The sequence shown here is derived from an EMBL/GenBank/DDBJ whole genome shotgun (WGS) entry which is preliminary data.</text>
</comment>
<gene>
    <name evidence="1" type="ORF">JBF12_00995</name>
</gene>
<evidence type="ECO:0000313" key="1">
    <source>
        <dbReference type="EMBL" id="MBI0311633.1"/>
    </source>
</evidence>
<proteinExistence type="predicted"/>
<sequence>MGRGLPMNLYWSIVQQRAAEYSLAQAEPGASLVAGLPVLAAHAEDFSPFHTLHVAQFCLAVIVFEDCPDHLRAPGGVPDLGRLVPQDADALTVLTAAVEQRALFGTALDEELRNVEDQVAATARARATVQRVLEQVPYGSAGREQMLDIVYELRDDPRAIAGVIALTTAALREVAVQQGPADASARR</sequence>
<keyword evidence="2" id="KW-1185">Reference proteome</keyword>
<dbReference type="RefSeq" id="WP_344316651.1">
    <property type="nucleotide sequence ID" value="NZ_BAAAIF010000018.1"/>
</dbReference>
<evidence type="ECO:0000313" key="2">
    <source>
        <dbReference type="Proteomes" id="UP000638849"/>
    </source>
</evidence>
<dbReference type="EMBL" id="JAEEAQ010000005">
    <property type="protein sequence ID" value="MBI0311633.1"/>
    <property type="molecule type" value="Genomic_DNA"/>
</dbReference>
<accession>A0ABS0R3I8</accession>
<dbReference type="Proteomes" id="UP000638849">
    <property type="component" value="Unassembled WGS sequence"/>
</dbReference>
<protein>
    <submittedName>
        <fullName evidence="1">Uncharacterized protein</fullName>
    </submittedName>
</protein>